<feature type="transmembrane region" description="Helical" evidence="1">
    <location>
        <begin position="466"/>
        <end position="485"/>
    </location>
</feature>
<evidence type="ECO:0000256" key="1">
    <source>
        <dbReference type="SAM" id="Phobius"/>
    </source>
</evidence>
<dbReference type="Proteomes" id="UP001172684">
    <property type="component" value="Unassembled WGS sequence"/>
</dbReference>
<feature type="transmembrane region" description="Helical" evidence="1">
    <location>
        <begin position="117"/>
        <end position="137"/>
    </location>
</feature>
<feature type="transmembrane region" description="Helical" evidence="1">
    <location>
        <begin position="533"/>
        <end position="551"/>
    </location>
</feature>
<feature type="transmembrane region" description="Helical" evidence="1">
    <location>
        <begin position="218"/>
        <end position="238"/>
    </location>
</feature>
<keyword evidence="1" id="KW-0812">Transmembrane</keyword>
<feature type="transmembrane region" description="Helical" evidence="1">
    <location>
        <begin position="506"/>
        <end position="527"/>
    </location>
</feature>
<keyword evidence="1" id="KW-0472">Membrane</keyword>
<dbReference type="PANTHER" id="PTHR42101">
    <property type="entry name" value="CHROMOSOME 16, WHOLE GENOME SHOTGUN SEQUENCE"/>
    <property type="match status" value="1"/>
</dbReference>
<dbReference type="EMBL" id="JAPDRL010000077">
    <property type="protein sequence ID" value="KAJ9659276.1"/>
    <property type="molecule type" value="Genomic_DNA"/>
</dbReference>
<feature type="transmembrane region" description="Helical" evidence="1">
    <location>
        <begin position="85"/>
        <end position="105"/>
    </location>
</feature>
<reference evidence="2" key="1">
    <citation type="submission" date="2022-10" db="EMBL/GenBank/DDBJ databases">
        <title>Culturing micro-colonial fungi from biological soil crusts in the Mojave desert and describing Neophaeococcomyces mojavensis, and introducing the new genera and species Taxawa tesnikishii.</title>
        <authorList>
            <person name="Kurbessoian T."/>
            <person name="Stajich J.E."/>
        </authorList>
    </citation>
    <scope>NUCLEOTIDE SEQUENCE</scope>
    <source>
        <strain evidence="2">TK_1</strain>
    </source>
</reference>
<organism evidence="2 3">
    <name type="scientific">Coniosporium apollinis</name>
    <dbReference type="NCBI Taxonomy" id="61459"/>
    <lineage>
        <taxon>Eukaryota</taxon>
        <taxon>Fungi</taxon>
        <taxon>Dikarya</taxon>
        <taxon>Ascomycota</taxon>
        <taxon>Pezizomycotina</taxon>
        <taxon>Dothideomycetes</taxon>
        <taxon>Dothideomycetes incertae sedis</taxon>
        <taxon>Coniosporium</taxon>
    </lineage>
</organism>
<keyword evidence="1" id="KW-1133">Transmembrane helix</keyword>
<feature type="transmembrane region" description="Helical" evidence="1">
    <location>
        <begin position="149"/>
        <end position="173"/>
    </location>
</feature>
<gene>
    <name evidence="2" type="ORF">H2201_007426</name>
</gene>
<dbReference type="InterPro" id="IPR010640">
    <property type="entry name" value="Low_temperature_requirement_A"/>
</dbReference>
<accession>A0ABQ9NKX2</accession>
<comment type="caution">
    <text evidence="2">The sequence shown here is derived from an EMBL/GenBank/DDBJ whole genome shotgun (WGS) entry which is preliminary data.</text>
</comment>
<evidence type="ECO:0000313" key="2">
    <source>
        <dbReference type="EMBL" id="KAJ9659276.1"/>
    </source>
</evidence>
<keyword evidence="3" id="KW-1185">Reference proteome</keyword>
<sequence>MRSFFHRRKAEAQPASADETLVEQLQERKAQVLPWIESPVKAHDGDLTFHLRHEANSVELFFDLFFVANLATFTAYHAIVDTPALLAYIGLFGIIWATWFQITLHDVRFAIDSVYERACKVIQFMVMIGFALVGSAFEPGGKKHNNKNFKILCWLLFTSRALLAIQYIAVLVFSLQKTKKLVLPLVLNIASFVLAAGVFIAMTPAFASGTGDQWTIYYVWYIVLFAESAAVIGVSSIWRTLSFKKTHLVERMGLLTLIVIGEGAIGVTKTVGKLMGKSIHFEGCALVLCIILILVFLWMLYFDNHPHGHYGTVREQLWACLHFPLHLAIVGVVEGSQQIALARFVFKNIEKFRAAVYSACAQQRLEGPALVDALTKAVDYFQLDKKVESQAQVPVIKQSIAALGAKAGICSAANISTFDTRKDVIPGFGKLMEDLIGGLFQANGAKLPKGPKPAELAVNSFTTVYIYFWCSVFVVIACFLSFIWLTRHHGRRTDVFDRFAIGGRTMMLLLSTAFIVLFLQKDFMYYFIENGSLLPAFVGMLFTIVCCDRLGRLQSAKALKKYVGLGEIEMQSSERNSKEQVTVTSHEVEH</sequence>
<evidence type="ECO:0008006" key="4">
    <source>
        <dbReference type="Google" id="ProtNLM"/>
    </source>
</evidence>
<proteinExistence type="predicted"/>
<feature type="transmembrane region" description="Helical" evidence="1">
    <location>
        <begin position="60"/>
        <end position="79"/>
    </location>
</feature>
<dbReference type="Pfam" id="PF06772">
    <property type="entry name" value="LtrA"/>
    <property type="match status" value="1"/>
</dbReference>
<dbReference type="PANTHER" id="PTHR42101:SF1">
    <property type="entry name" value="LOW TEMPERATURE REQUIREMENT A"/>
    <property type="match status" value="1"/>
</dbReference>
<protein>
    <recommendedName>
        <fullName evidence="4">Low temperature requirement A</fullName>
    </recommendedName>
</protein>
<name>A0ABQ9NKX2_9PEZI</name>
<evidence type="ECO:0000313" key="3">
    <source>
        <dbReference type="Proteomes" id="UP001172684"/>
    </source>
</evidence>
<feature type="transmembrane region" description="Helical" evidence="1">
    <location>
        <begin position="185"/>
        <end position="206"/>
    </location>
</feature>
<feature type="transmembrane region" description="Helical" evidence="1">
    <location>
        <begin position="279"/>
        <end position="301"/>
    </location>
</feature>